<comment type="caution">
    <text evidence="14">The sequence shown here is derived from an EMBL/GenBank/DDBJ whole genome shotgun (WGS) entry which is preliminary data.</text>
</comment>
<reference evidence="14 15" key="1">
    <citation type="submission" date="2013-07" db="EMBL/GenBank/DDBJ databases">
        <title>Comparative Genomic and Metabolomic Analysis of Twelve Strains of Pseudoalteromonas luteoviolacea.</title>
        <authorList>
            <person name="Vynne N.G."/>
            <person name="Mansson M."/>
            <person name="Gram L."/>
        </authorList>
    </citation>
    <scope>NUCLEOTIDE SEQUENCE [LARGE SCALE GENOMIC DNA]</scope>
    <source>
        <strain evidence="14 15">NCIMB 1942</strain>
    </source>
</reference>
<dbReference type="GO" id="GO:0009279">
    <property type="term" value="C:cell outer membrane"/>
    <property type="evidence" value="ECO:0007669"/>
    <property type="project" value="UniProtKB-SubCell"/>
</dbReference>
<dbReference type="AlphaFoldDB" id="A0A162AHX8"/>
<proteinExistence type="inferred from homology"/>
<evidence type="ECO:0000256" key="5">
    <source>
        <dbReference type="ARBA" id="ARBA00022692"/>
    </source>
</evidence>
<comment type="subcellular location">
    <subcellularLocation>
        <location evidence="1">Cell outer membrane</location>
    </subcellularLocation>
</comment>
<evidence type="ECO:0000256" key="11">
    <source>
        <dbReference type="SAM" id="SignalP"/>
    </source>
</evidence>
<dbReference type="Gene3D" id="2.40.160.50">
    <property type="entry name" value="membrane protein fhac: a member of the omp85/tpsb transporter family"/>
    <property type="match status" value="1"/>
</dbReference>
<organism evidence="14 15">
    <name type="scientific">Pseudoalteromonas luteoviolacea NCIMB 1942</name>
    <dbReference type="NCBI Taxonomy" id="1365253"/>
    <lineage>
        <taxon>Bacteria</taxon>
        <taxon>Pseudomonadati</taxon>
        <taxon>Pseudomonadota</taxon>
        <taxon>Gammaproteobacteria</taxon>
        <taxon>Alteromonadales</taxon>
        <taxon>Pseudoalteromonadaceae</taxon>
        <taxon>Pseudoalteromonas</taxon>
    </lineage>
</organism>
<gene>
    <name evidence="14" type="ORF">N482_06420</name>
</gene>
<feature type="signal peptide" evidence="11">
    <location>
        <begin position="1"/>
        <end position="21"/>
    </location>
</feature>
<dbReference type="PATRIC" id="fig|1365253.3.peg.1517"/>
<keyword evidence="8" id="KW-0998">Cell outer membrane</keyword>
<dbReference type="Gene3D" id="3.10.20.310">
    <property type="entry name" value="membrane protein fhac"/>
    <property type="match status" value="2"/>
</dbReference>
<evidence type="ECO:0000313" key="15">
    <source>
        <dbReference type="Proteomes" id="UP000076587"/>
    </source>
</evidence>
<evidence type="ECO:0000313" key="14">
    <source>
        <dbReference type="EMBL" id="KZN50199.1"/>
    </source>
</evidence>
<evidence type="ECO:0000256" key="7">
    <source>
        <dbReference type="ARBA" id="ARBA00023136"/>
    </source>
</evidence>
<feature type="domain" description="Bacterial surface antigen (D15)" evidence="12">
    <location>
        <begin position="265"/>
        <end position="562"/>
    </location>
</feature>
<name>A0A162AHX8_9GAMM</name>
<dbReference type="Proteomes" id="UP000076587">
    <property type="component" value="Unassembled WGS sequence"/>
</dbReference>
<keyword evidence="6 11" id="KW-0732">Signal</keyword>
<keyword evidence="5" id="KW-0812">Transmembrane</keyword>
<dbReference type="InterPro" id="IPR039910">
    <property type="entry name" value="D15-like"/>
</dbReference>
<dbReference type="PANTHER" id="PTHR12815">
    <property type="entry name" value="SORTING AND ASSEMBLY MACHINERY SAMM50 PROTEIN FAMILY MEMBER"/>
    <property type="match status" value="1"/>
</dbReference>
<protein>
    <recommendedName>
        <fullName evidence="3">Translocation and assembly module subunit TamA</fullName>
    </recommendedName>
    <alternativeName>
        <fullName evidence="9">Autotransporter assembly factor TamA</fullName>
    </alternativeName>
</protein>
<evidence type="ECO:0000256" key="6">
    <source>
        <dbReference type="ARBA" id="ARBA00022729"/>
    </source>
</evidence>
<dbReference type="EMBL" id="AUXT01000124">
    <property type="protein sequence ID" value="KZN50199.1"/>
    <property type="molecule type" value="Genomic_DNA"/>
</dbReference>
<evidence type="ECO:0000259" key="13">
    <source>
        <dbReference type="Pfam" id="PF17243"/>
    </source>
</evidence>
<evidence type="ECO:0000256" key="1">
    <source>
        <dbReference type="ARBA" id="ARBA00004442"/>
    </source>
</evidence>
<comment type="subunit">
    <text evidence="10">Interacts with TamB to form the translocation and assembly module (TAM).</text>
</comment>
<feature type="chain" id="PRO_5007831221" description="Translocation and assembly module subunit TamA" evidence="11">
    <location>
        <begin position="22"/>
        <end position="574"/>
    </location>
</feature>
<evidence type="ECO:0000256" key="10">
    <source>
        <dbReference type="ARBA" id="ARBA00093548"/>
    </source>
</evidence>
<evidence type="ECO:0000259" key="12">
    <source>
        <dbReference type="Pfam" id="PF01103"/>
    </source>
</evidence>
<evidence type="ECO:0000256" key="3">
    <source>
        <dbReference type="ARBA" id="ARBA00015419"/>
    </source>
</evidence>
<evidence type="ECO:0000256" key="2">
    <source>
        <dbReference type="ARBA" id="ARBA00010248"/>
    </source>
</evidence>
<dbReference type="Pfam" id="PF17243">
    <property type="entry name" value="POTRA_TamA_1"/>
    <property type="match status" value="1"/>
</dbReference>
<dbReference type="GO" id="GO:0097347">
    <property type="term" value="C:TAM protein secretion complex"/>
    <property type="evidence" value="ECO:0007669"/>
    <property type="project" value="TreeGrafter"/>
</dbReference>
<keyword evidence="7" id="KW-0472">Membrane</keyword>
<dbReference type="InterPro" id="IPR000184">
    <property type="entry name" value="Bac_surfAg_D15"/>
</dbReference>
<comment type="similarity">
    <text evidence="2">Belongs to the TamA family.</text>
</comment>
<keyword evidence="4" id="KW-1134">Transmembrane beta strand</keyword>
<accession>A0A162AHX8</accession>
<feature type="domain" description="TamA POTRA" evidence="13">
    <location>
        <begin position="30"/>
        <end position="90"/>
    </location>
</feature>
<dbReference type="Pfam" id="PF01103">
    <property type="entry name" value="Omp85"/>
    <property type="match status" value="1"/>
</dbReference>
<evidence type="ECO:0000256" key="9">
    <source>
        <dbReference type="ARBA" id="ARBA00033063"/>
    </source>
</evidence>
<dbReference type="PANTHER" id="PTHR12815:SF47">
    <property type="entry name" value="TRANSLOCATION AND ASSEMBLY MODULE SUBUNIT TAMA"/>
    <property type="match status" value="1"/>
</dbReference>
<dbReference type="OrthoDB" id="9803054at2"/>
<dbReference type="InterPro" id="IPR035243">
    <property type="entry name" value="TamA_POTRA_Dom_1"/>
</dbReference>
<evidence type="ECO:0000256" key="8">
    <source>
        <dbReference type="ARBA" id="ARBA00023237"/>
    </source>
</evidence>
<dbReference type="RefSeq" id="WP_063376333.1">
    <property type="nucleotide sequence ID" value="NZ_AUXT01000124.1"/>
</dbReference>
<evidence type="ECO:0000256" key="4">
    <source>
        <dbReference type="ARBA" id="ARBA00022452"/>
    </source>
</evidence>
<dbReference type="GO" id="GO:0009306">
    <property type="term" value="P:protein secretion"/>
    <property type="evidence" value="ECO:0007669"/>
    <property type="project" value="TreeGrafter"/>
</dbReference>
<sequence>MPQKIIYFIVLLSLCLQPALANTEQLIDEINVESKVDTVTENVTQYLSKYQGVAFTHSRKKAIEKDIRSALQAVGFYNYSSVIEFEADKNALNVALDLKTPILWQKIEVRIVGVGQGDVNLQQVIESTPLRVNTVVRHDTYSAAKAQLESALLERGYFDYTWQQRQLEVNPQQDWAQAVLVVDSGARYRFGELMFIGQSKAQRFIKELAPFTVNTPYQAKQLSEYSLALSETPYFASVKVYPLLKFRKSFEVPIRVEVSDKPENSFEVGGGYSTDLGAKFRGKWSKPWVSDGGHSFVSDLNLSQRQQDVTAAYTIPISDPNSDVYRVLGGYQLQDDLTEGIKSSSWNIQLQRQWLLKSNWVRTAFLKREHEKSEQVGLNLDTEMLIPGISYAKKQSRGGMTPYWGSEQLITLEAAHASVISSTSLFKIHWKQAWLRQYQQRHMVLLRAELGAMAVSDFDKTPLNLRFFAGGDQSVRGFAFQSISPRGELGQLTGGKYLVTASSEYNYQFLPNWRAALFVDVGTATNDFSEKWALGAGFGFRYLTPVGPIRVDHAWGLSKPSHSTRLSIVIGPEI</sequence>